<dbReference type="EMBL" id="CAKOFQ010007076">
    <property type="protein sequence ID" value="CAH1989928.1"/>
    <property type="molecule type" value="Genomic_DNA"/>
</dbReference>
<evidence type="ECO:0000313" key="2">
    <source>
        <dbReference type="Proteomes" id="UP001152888"/>
    </source>
</evidence>
<evidence type="ECO:0000313" key="1">
    <source>
        <dbReference type="EMBL" id="CAH1989928.1"/>
    </source>
</evidence>
<accession>A0A9P0PMH4</accession>
<comment type="caution">
    <text evidence="1">The sequence shown here is derived from an EMBL/GenBank/DDBJ whole genome shotgun (WGS) entry which is preliminary data.</text>
</comment>
<organism evidence="1 2">
    <name type="scientific">Acanthoscelides obtectus</name>
    <name type="common">Bean weevil</name>
    <name type="synonym">Bruchus obtectus</name>
    <dbReference type="NCBI Taxonomy" id="200917"/>
    <lineage>
        <taxon>Eukaryota</taxon>
        <taxon>Metazoa</taxon>
        <taxon>Ecdysozoa</taxon>
        <taxon>Arthropoda</taxon>
        <taxon>Hexapoda</taxon>
        <taxon>Insecta</taxon>
        <taxon>Pterygota</taxon>
        <taxon>Neoptera</taxon>
        <taxon>Endopterygota</taxon>
        <taxon>Coleoptera</taxon>
        <taxon>Polyphaga</taxon>
        <taxon>Cucujiformia</taxon>
        <taxon>Chrysomeloidea</taxon>
        <taxon>Chrysomelidae</taxon>
        <taxon>Bruchinae</taxon>
        <taxon>Bruchini</taxon>
        <taxon>Acanthoscelides</taxon>
    </lineage>
</organism>
<sequence length="124" mass="13878">MQGASMSFEPVELYVDTDMPTQYIRKASVSSGKWLKQQLTAAVAAIAANEMGVQVWLDIRGLIHSLEETRDLRAELDDKNNKITYDDSTSGEDESDMCVCCKEEYSKTKVNKTGYSTSVYEMDA</sequence>
<reference evidence="1" key="1">
    <citation type="submission" date="2022-03" db="EMBL/GenBank/DDBJ databases">
        <authorList>
            <person name="Sayadi A."/>
        </authorList>
    </citation>
    <scope>NUCLEOTIDE SEQUENCE</scope>
</reference>
<name>A0A9P0PMH4_ACAOB</name>
<gene>
    <name evidence="1" type="ORF">ACAOBT_LOCUS19369</name>
</gene>
<dbReference type="Proteomes" id="UP001152888">
    <property type="component" value="Unassembled WGS sequence"/>
</dbReference>
<keyword evidence="2" id="KW-1185">Reference proteome</keyword>
<protein>
    <submittedName>
        <fullName evidence="1">Uncharacterized protein</fullName>
    </submittedName>
</protein>
<dbReference type="AlphaFoldDB" id="A0A9P0PMH4"/>
<proteinExistence type="predicted"/>